<protein>
    <recommendedName>
        <fullName evidence="4">C1q domain-containing protein</fullName>
    </recommendedName>
</protein>
<gene>
    <name evidence="2" type="ORF">J2787_000956</name>
</gene>
<reference evidence="2" key="1">
    <citation type="submission" date="2023-07" db="EMBL/GenBank/DDBJ databases">
        <title>Sorghum-associated microbial communities from plants grown in Nebraska, USA.</title>
        <authorList>
            <person name="Schachtman D."/>
        </authorList>
    </citation>
    <scope>NUCLEOTIDE SEQUENCE</scope>
    <source>
        <strain evidence="2">DS2360</strain>
    </source>
</reference>
<organism evidence="2 3">
    <name type="scientific">Chryseobacterium rhizosphaerae</name>
    <dbReference type="NCBI Taxonomy" id="395937"/>
    <lineage>
        <taxon>Bacteria</taxon>
        <taxon>Pseudomonadati</taxon>
        <taxon>Bacteroidota</taxon>
        <taxon>Flavobacteriia</taxon>
        <taxon>Flavobacteriales</taxon>
        <taxon>Weeksellaceae</taxon>
        <taxon>Chryseobacterium group</taxon>
        <taxon>Chryseobacterium</taxon>
    </lineage>
</organism>
<feature type="chain" id="PRO_5041913211" description="C1q domain-containing protein" evidence="1">
    <location>
        <begin position="20"/>
        <end position="258"/>
    </location>
</feature>
<evidence type="ECO:0000256" key="1">
    <source>
        <dbReference type="SAM" id="SignalP"/>
    </source>
</evidence>
<dbReference type="Gene3D" id="2.60.120.40">
    <property type="match status" value="1"/>
</dbReference>
<name>A0AAE4C0P0_9FLAO</name>
<dbReference type="EMBL" id="JAVDQY010000001">
    <property type="protein sequence ID" value="MDR6525586.1"/>
    <property type="molecule type" value="Genomic_DNA"/>
</dbReference>
<dbReference type="AlphaFoldDB" id="A0AAE4C0P0"/>
<dbReference type="SUPFAM" id="SSF49842">
    <property type="entry name" value="TNF-like"/>
    <property type="match status" value="1"/>
</dbReference>
<dbReference type="InterPro" id="IPR008983">
    <property type="entry name" value="Tumour_necrosis_fac-like_dom"/>
</dbReference>
<evidence type="ECO:0000313" key="3">
    <source>
        <dbReference type="Proteomes" id="UP001184861"/>
    </source>
</evidence>
<sequence length="258" mass="27666">MKNKLFNACSLIMPFWVLSQVGIGTSTPPQGSVLDVVSDDKGMLIPRLQLNGINDMTTVSVTGDDVGTVVYNLEDAGQNPSNVLKDTYYLWNGSEWEDMSTLNYSRDVIRDNNVSTTLFVGRPAATVTANASTAYTAWTNVNFANESLDSQNMHDAGTFTIPEAGLYAFSGGINIARSDNSGANKYFGGRILLNGTAVATSMFGTSGGGSGGFIPLYWNAWLNTGDIVQVQYRMRDSTATGTFTLNVASNISVIKNSN</sequence>
<dbReference type="Proteomes" id="UP001184861">
    <property type="component" value="Unassembled WGS sequence"/>
</dbReference>
<dbReference type="RefSeq" id="WP_309945032.1">
    <property type="nucleotide sequence ID" value="NZ_JAVDQY010000001.1"/>
</dbReference>
<proteinExistence type="predicted"/>
<keyword evidence="1" id="KW-0732">Signal</keyword>
<feature type="signal peptide" evidence="1">
    <location>
        <begin position="1"/>
        <end position="19"/>
    </location>
</feature>
<evidence type="ECO:0008006" key="4">
    <source>
        <dbReference type="Google" id="ProtNLM"/>
    </source>
</evidence>
<accession>A0AAE4C0P0</accession>
<comment type="caution">
    <text evidence="2">The sequence shown here is derived from an EMBL/GenBank/DDBJ whole genome shotgun (WGS) entry which is preliminary data.</text>
</comment>
<evidence type="ECO:0000313" key="2">
    <source>
        <dbReference type="EMBL" id="MDR6525586.1"/>
    </source>
</evidence>